<protein>
    <recommendedName>
        <fullName evidence="2">OBG-type G domain-containing protein</fullName>
    </recommendedName>
</protein>
<organism evidence="4">
    <name type="scientific">Volvox carteri f. nagariensis</name>
    <dbReference type="NCBI Taxonomy" id="3068"/>
    <lineage>
        <taxon>Eukaryota</taxon>
        <taxon>Viridiplantae</taxon>
        <taxon>Chlorophyta</taxon>
        <taxon>core chlorophytes</taxon>
        <taxon>Chlorophyceae</taxon>
        <taxon>CS clade</taxon>
        <taxon>Chlamydomonadales</taxon>
        <taxon>Volvocaceae</taxon>
        <taxon>Volvox</taxon>
    </lineage>
</organism>
<dbReference type="KEGG" id="vcn:VOLCADRAFT_37752"/>
<feature type="domain" description="OBG-type G" evidence="2">
    <location>
        <begin position="1"/>
        <end position="87"/>
    </location>
</feature>
<keyword evidence="1" id="KW-0547">Nucleotide-binding</keyword>
<dbReference type="eggNOG" id="KOG1489">
    <property type="taxonomic scope" value="Eukaryota"/>
</dbReference>
<dbReference type="GO" id="GO:0005739">
    <property type="term" value="C:mitochondrion"/>
    <property type="evidence" value="ECO:0007669"/>
    <property type="project" value="TreeGrafter"/>
</dbReference>
<dbReference type="InterPro" id="IPR006073">
    <property type="entry name" value="GTP-bd"/>
</dbReference>
<dbReference type="SUPFAM" id="SSF52540">
    <property type="entry name" value="P-loop containing nucleoside triphosphate hydrolases"/>
    <property type="match status" value="1"/>
</dbReference>
<evidence type="ECO:0000259" key="2">
    <source>
        <dbReference type="PROSITE" id="PS51710"/>
    </source>
</evidence>
<dbReference type="GO" id="GO:0003924">
    <property type="term" value="F:GTPase activity"/>
    <property type="evidence" value="ECO:0007669"/>
    <property type="project" value="InterPro"/>
</dbReference>
<dbReference type="PANTHER" id="PTHR11702">
    <property type="entry name" value="DEVELOPMENTALLY REGULATED GTP-BINDING PROTEIN-RELATED"/>
    <property type="match status" value="1"/>
</dbReference>
<name>D8TW65_VOLCA</name>
<dbReference type="PRINTS" id="PR00326">
    <property type="entry name" value="GTP1OBG"/>
</dbReference>
<gene>
    <name evidence="3" type="ORF">VOLCADRAFT_37752</name>
</gene>
<dbReference type="GO" id="GO:0005525">
    <property type="term" value="F:GTP binding"/>
    <property type="evidence" value="ECO:0007669"/>
    <property type="project" value="InterPro"/>
</dbReference>
<dbReference type="InterPro" id="IPR045086">
    <property type="entry name" value="OBG_GTPase"/>
</dbReference>
<dbReference type="Pfam" id="PF01926">
    <property type="entry name" value="MMR_HSR1"/>
    <property type="match status" value="1"/>
</dbReference>
<dbReference type="STRING" id="3068.D8TW65"/>
<feature type="non-terminal residue" evidence="3">
    <location>
        <position position="1"/>
    </location>
</feature>
<dbReference type="OrthoDB" id="347018at2759"/>
<dbReference type="AlphaFoldDB" id="D8TW65"/>
<dbReference type="EMBL" id="GL378340">
    <property type="protein sequence ID" value="EFJ48422.1"/>
    <property type="molecule type" value="Genomic_DNA"/>
</dbReference>
<dbReference type="RefSeq" id="XP_002950676.1">
    <property type="nucleotide sequence ID" value="XM_002950630.1"/>
</dbReference>
<dbReference type="InterPro" id="IPR031167">
    <property type="entry name" value="G_OBG"/>
</dbReference>
<dbReference type="Proteomes" id="UP000001058">
    <property type="component" value="Unassembled WGS sequence"/>
</dbReference>
<dbReference type="PANTHER" id="PTHR11702:SF31">
    <property type="entry name" value="MITOCHONDRIAL RIBOSOME-ASSOCIATED GTPASE 2"/>
    <property type="match status" value="1"/>
</dbReference>
<feature type="non-terminal residue" evidence="3">
    <location>
        <position position="87"/>
    </location>
</feature>
<accession>D8TW65</accession>
<dbReference type="PROSITE" id="PS51710">
    <property type="entry name" value="G_OBG"/>
    <property type="match status" value="1"/>
</dbReference>
<evidence type="ECO:0000313" key="3">
    <source>
        <dbReference type="EMBL" id="EFJ48422.1"/>
    </source>
</evidence>
<reference evidence="3 4" key="1">
    <citation type="journal article" date="2010" name="Science">
        <title>Genomic analysis of organismal complexity in the multicellular green alga Volvox carteri.</title>
        <authorList>
            <person name="Prochnik S.E."/>
            <person name="Umen J."/>
            <person name="Nedelcu A.M."/>
            <person name="Hallmann A."/>
            <person name="Miller S.M."/>
            <person name="Nishii I."/>
            <person name="Ferris P."/>
            <person name="Kuo A."/>
            <person name="Mitros T."/>
            <person name="Fritz-Laylin L.K."/>
            <person name="Hellsten U."/>
            <person name="Chapman J."/>
            <person name="Simakov O."/>
            <person name="Rensing S.A."/>
            <person name="Terry A."/>
            <person name="Pangilinan J."/>
            <person name="Kapitonov V."/>
            <person name="Jurka J."/>
            <person name="Salamov A."/>
            <person name="Shapiro H."/>
            <person name="Schmutz J."/>
            <person name="Grimwood J."/>
            <person name="Lindquist E."/>
            <person name="Lucas S."/>
            <person name="Grigoriev I.V."/>
            <person name="Schmitt R."/>
            <person name="Kirk D."/>
            <person name="Rokhsar D.S."/>
        </authorList>
    </citation>
    <scope>NUCLEOTIDE SEQUENCE [LARGE SCALE GENOMIC DNA]</scope>
    <source>
        <strain evidence="4">f. Nagariensis / Eve</strain>
    </source>
</reference>
<sequence>LPNAGKSTLLGGITAARAKVGSYAFTTVRPQLGTIIYDDGCRLVVADIPGLVQGAHANRGHGNAFLRHIERCRCMAFVVDLSGGQVS</sequence>
<evidence type="ECO:0000313" key="4">
    <source>
        <dbReference type="Proteomes" id="UP000001058"/>
    </source>
</evidence>
<keyword evidence="4" id="KW-1185">Reference proteome</keyword>
<dbReference type="Gene3D" id="3.40.50.300">
    <property type="entry name" value="P-loop containing nucleotide triphosphate hydrolases"/>
    <property type="match status" value="1"/>
</dbReference>
<dbReference type="InParanoid" id="D8TW65"/>
<dbReference type="GeneID" id="9617871"/>
<proteinExistence type="predicted"/>
<evidence type="ECO:0000256" key="1">
    <source>
        <dbReference type="ARBA" id="ARBA00022741"/>
    </source>
</evidence>
<dbReference type="InterPro" id="IPR027417">
    <property type="entry name" value="P-loop_NTPase"/>
</dbReference>